<dbReference type="PROSITE" id="PS00688">
    <property type="entry name" value="SIGMA54_INTERACT_3"/>
    <property type="match status" value="1"/>
</dbReference>
<dbReference type="FunFam" id="3.40.50.300:FF:000006">
    <property type="entry name" value="DNA-binding transcriptional regulator NtrC"/>
    <property type="match status" value="1"/>
</dbReference>
<dbReference type="InterPro" id="IPR002197">
    <property type="entry name" value="HTH_Fis"/>
</dbReference>
<dbReference type="PROSITE" id="PS50045">
    <property type="entry name" value="SIGMA54_INTERACT_4"/>
    <property type="match status" value="1"/>
</dbReference>
<evidence type="ECO:0000256" key="7">
    <source>
        <dbReference type="ARBA" id="ARBA00023163"/>
    </source>
</evidence>
<dbReference type="FunFam" id="3.40.50.2300:FF:000018">
    <property type="entry name" value="DNA-binding transcriptional regulator NtrC"/>
    <property type="match status" value="1"/>
</dbReference>
<gene>
    <name evidence="11" type="ORF">DSM3645_26924</name>
</gene>
<dbReference type="InterPro" id="IPR009057">
    <property type="entry name" value="Homeodomain-like_sf"/>
</dbReference>
<evidence type="ECO:0000256" key="4">
    <source>
        <dbReference type="ARBA" id="ARBA00023012"/>
    </source>
</evidence>
<dbReference type="InterPro" id="IPR002078">
    <property type="entry name" value="Sigma_54_int"/>
</dbReference>
<dbReference type="PROSITE" id="PS50110">
    <property type="entry name" value="RESPONSE_REGULATORY"/>
    <property type="match status" value="1"/>
</dbReference>
<dbReference type="SUPFAM" id="SSF46689">
    <property type="entry name" value="Homeodomain-like"/>
    <property type="match status" value="1"/>
</dbReference>
<dbReference type="Gene3D" id="1.10.10.60">
    <property type="entry name" value="Homeodomain-like"/>
    <property type="match status" value="1"/>
</dbReference>
<dbReference type="PANTHER" id="PTHR32071">
    <property type="entry name" value="TRANSCRIPTIONAL REGULATORY PROTEIN"/>
    <property type="match status" value="1"/>
</dbReference>
<dbReference type="OrthoDB" id="9807827at2"/>
<keyword evidence="7" id="KW-0804">Transcription</keyword>
<dbReference type="GO" id="GO:0000160">
    <property type="term" value="P:phosphorelay signal transduction system"/>
    <property type="evidence" value="ECO:0007669"/>
    <property type="project" value="UniProtKB-KW"/>
</dbReference>
<dbReference type="Pfam" id="PF02954">
    <property type="entry name" value="HTH_8"/>
    <property type="match status" value="1"/>
</dbReference>
<dbReference type="InterPro" id="IPR001789">
    <property type="entry name" value="Sig_transdc_resp-reg_receiver"/>
</dbReference>
<protein>
    <submittedName>
        <fullName evidence="11">Probable two-component system response regulator (Ntr family protein)</fullName>
    </submittedName>
</protein>
<evidence type="ECO:0000256" key="5">
    <source>
        <dbReference type="ARBA" id="ARBA00023015"/>
    </source>
</evidence>
<dbReference type="eggNOG" id="COG2204">
    <property type="taxonomic scope" value="Bacteria"/>
</dbReference>
<evidence type="ECO:0000256" key="2">
    <source>
        <dbReference type="ARBA" id="ARBA00022741"/>
    </source>
</evidence>
<dbReference type="GO" id="GO:0006355">
    <property type="term" value="P:regulation of DNA-templated transcription"/>
    <property type="evidence" value="ECO:0007669"/>
    <property type="project" value="InterPro"/>
</dbReference>
<keyword evidence="4" id="KW-0902">Two-component regulatory system</keyword>
<evidence type="ECO:0000259" key="9">
    <source>
        <dbReference type="PROSITE" id="PS50045"/>
    </source>
</evidence>
<dbReference type="SUPFAM" id="SSF52540">
    <property type="entry name" value="P-loop containing nucleoside triphosphate hydrolases"/>
    <property type="match status" value="1"/>
</dbReference>
<organism evidence="11 12">
    <name type="scientific">Blastopirellula marina DSM 3645</name>
    <dbReference type="NCBI Taxonomy" id="314230"/>
    <lineage>
        <taxon>Bacteria</taxon>
        <taxon>Pseudomonadati</taxon>
        <taxon>Planctomycetota</taxon>
        <taxon>Planctomycetia</taxon>
        <taxon>Pirellulales</taxon>
        <taxon>Pirellulaceae</taxon>
        <taxon>Blastopirellula</taxon>
    </lineage>
</organism>
<dbReference type="EMBL" id="AANZ01000020">
    <property type="protein sequence ID" value="EAQ78586.1"/>
    <property type="molecule type" value="Genomic_DNA"/>
</dbReference>
<dbReference type="RefSeq" id="WP_002653279.1">
    <property type="nucleotide sequence ID" value="NZ_CH672376.1"/>
</dbReference>
<evidence type="ECO:0000259" key="10">
    <source>
        <dbReference type="PROSITE" id="PS50110"/>
    </source>
</evidence>
<dbReference type="Gene3D" id="1.10.8.60">
    <property type="match status" value="1"/>
</dbReference>
<keyword evidence="3" id="KW-0067">ATP-binding</keyword>
<feature type="domain" description="Response regulatory" evidence="10">
    <location>
        <begin position="4"/>
        <end position="118"/>
    </location>
</feature>
<dbReference type="InterPro" id="IPR025943">
    <property type="entry name" value="Sigma_54_int_dom_ATP-bd_2"/>
</dbReference>
<dbReference type="SMART" id="SM00382">
    <property type="entry name" value="AAA"/>
    <property type="match status" value="1"/>
</dbReference>
<sequence length="455" mass="50836">MHGKILIVDDQQSMCELIQTDLKLRSYESSWFTSAEAAFHALKEDDFDAVLTDIRMPGASGIQLCEQIVANRPDVPVIVMTAFGSLETAVAAIRAGAFDFVTKPIEMDLLAISLERAVKHRRLQQQVKLLGDAVDHSRHFGEIIGESPPMQKLFDQISRIGQSSASVLITGESGTGKELVARLLHRQSRRADGPFVAINCAALPEALLESELFGHAKGAFTDARAERKGLFQQAEKGTLLLDEIGEMPISMQVKLLRALEENKLRPVGGDQEIEFDVRILAATNRDLEAAVEDQKFRDDLFYRINVIQLELPPLRSRGTDILLLARHFVTTHAKRAEKSVANISEQASERLLAYSWPGNVRELRNVIERAVALTRYEMLAVEDLPDKIRDYRGSQVFIGGEDPAELAPMDEVERRYILHVLSAVGDNKTTAARILGLDRKTLYRKLKQYGVEENI</sequence>
<dbReference type="HOGENOM" id="CLU_000445_0_6_0"/>
<dbReference type="InterPro" id="IPR011006">
    <property type="entry name" value="CheY-like_superfamily"/>
</dbReference>
<dbReference type="PROSITE" id="PS00676">
    <property type="entry name" value="SIGMA54_INTERACT_2"/>
    <property type="match status" value="1"/>
</dbReference>
<dbReference type="Proteomes" id="UP000004358">
    <property type="component" value="Unassembled WGS sequence"/>
</dbReference>
<keyword evidence="6" id="KW-0238">DNA-binding</keyword>
<keyword evidence="2" id="KW-0547">Nucleotide-binding</keyword>
<dbReference type="GO" id="GO:0043565">
    <property type="term" value="F:sequence-specific DNA binding"/>
    <property type="evidence" value="ECO:0007669"/>
    <property type="project" value="InterPro"/>
</dbReference>
<feature type="modified residue" description="4-aspartylphosphate" evidence="8">
    <location>
        <position position="53"/>
    </location>
</feature>
<dbReference type="SUPFAM" id="SSF52172">
    <property type="entry name" value="CheY-like"/>
    <property type="match status" value="1"/>
</dbReference>
<feature type="domain" description="Sigma-54 factor interaction" evidence="9">
    <location>
        <begin position="143"/>
        <end position="372"/>
    </location>
</feature>
<name>A3ZYB0_9BACT</name>
<dbReference type="AlphaFoldDB" id="A3ZYB0"/>
<dbReference type="InterPro" id="IPR003593">
    <property type="entry name" value="AAA+_ATPase"/>
</dbReference>
<accession>A3ZYB0</accession>
<dbReference type="Pfam" id="PF25601">
    <property type="entry name" value="AAA_lid_14"/>
    <property type="match status" value="1"/>
</dbReference>
<evidence type="ECO:0000256" key="1">
    <source>
        <dbReference type="ARBA" id="ARBA00022553"/>
    </source>
</evidence>
<keyword evidence="5" id="KW-0805">Transcription regulation</keyword>
<dbReference type="InterPro" id="IPR025662">
    <property type="entry name" value="Sigma_54_int_dom_ATP-bd_1"/>
</dbReference>
<dbReference type="STRING" id="314230.DSM3645_26924"/>
<evidence type="ECO:0000256" key="6">
    <source>
        <dbReference type="ARBA" id="ARBA00023125"/>
    </source>
</evidence>
<dbReference type="InterPro" id="IPR027417">
    <property type="entry name" value="P-loop_NTPase"/>
</dbReference>
<comment type="caution">
    <text evidence="11">The sequence shown here is derived from an EMBL/GenBank/DDBJ whole genome shotgun (WGS) entry which is preliminary data.</text>
</comment>
<dbReference type="CDD" id="cd00009">
    <property type="entry name" value="AAA"/>
    <property type="match status" value="1"/>
</dbReference>
<evidence type="ECO:0000256" key="8">
    <source>
        <dbReference type="PROSITE-ProRule" id="PRU00169"/>
    </source>
</evidence>
<proteinExistence type="predicted"/>
<evidence type="ECO:0000313" key="11">
    <source>
        <dbReference type="EMBL" id="EAQ78586.1"/>
    </source>
</evidence>
<dbReference type="PRINTS" id="PR01590">
    <property type="entry name" value="HTHFIS"/>
</dbReference>
<keyword evidence="1 8" id="KW-0597">Phosphoprotein</keyword>
<evidence type="ECO:0000313" key="12">
    <source>
        <dbReference type="Proteomes" id="UP000004358"/>
    </source>
</evidence>
<dbReference type="Pfam" id="PF00158">
    <property type="entry name" value="Sigma54_activat"/>
    <property type="match status" value="1"/>
</dbReference>
<reference evidence="11 12" key="1">
    <citation type="submission" date="2006-02" db="EMBL/GenBank/DDBJ databases">
        <authorList>
            <person name="Amann R."/>
            <person name="Ferriera S."/>
            <person name="Johnson J."/>
            <person name="Kravitz S."/>
            <person name="Halpern A."/>
            <person name="Remington K."/>
            <person name="Beeson K."/>
            <person name="Tran B."/>
            <person name="Rogers Y.-H."/>
            <person name="Friedman R."/>
            <person name="Venter J.C."/>
        </authorList>
    </citation>
    <scope>NUCLEOTIDE SEQUENCE [LARGE SCALE GENOMIC DNA]</scope>
    <source>
        <strain evidence="11 12">DSM 3645</strain>
    </source>
</reference>
<evidence type="ECO:0000256" key="3">
    <source>
        <dbReference type="ARBA" id="ARBA00022840"/>
    </source>
</evidence>
<dbReference type="GO" id="GO:0005524">
    <property type="term" value="F:ATP binding"/>
    <property type="evidence" value="ECO:0007669"/>
    <property type="project" value="UniProtKB-KW"/>
</dbReference>
<dbReference type="Gene3D" id="3.40.50.300">
    <property type="entry name" value="P-loop containing nucleotide triphosphate hydrolases"/>
    <property type="match status" value="1"/>
</dbReference>
<dbReference type="InterPro" id="IPR058031">
    <property type="entry name" value="AAA_lid_NorR"/>
</dbReference>
<dbReference type="Pfam" id="PF00072">
    <property type="entry name" value="Response_reg"/>
    <property type="match status" value="1"/>
</dbReference>
<dbReference type="InterPro" id="IPR025944">
    <property type="entry name" value="Sigma_54_int_dom_CS"/>
</dbReference>
<dbReference type="Gene3D" id="3.40.50.2300">
    <property type="match status" value="1"/>
</dbReference>
<dbReference type="PROSITE" id="PS00675">
    <property type="entry name" value="SIGMA54_INTERACT_1"/>
    <property type="match status" value="1"/>
</dbReference>
<dbReference type="SMART" id="SM00448">
    <property type="entry name" value="REC"/>
    <property type="match status" value="1"/>
</dbReference>